<accession>A0A081FYN7</accession>
<dbReference type="Proteomes" id="UP000028252">
    <property type="component" value="Unassembled WGS sequence"/>
</dbReference>
<dbReference type="InterPro" id="IPR012690">
    <property type="entry name" value="HpcG"/>
</dbReference>
<organism evidence="3 4">
    <name type="scientific">Marinobacterium lacunae</name>
    <dbReference type="NCBI Taxonomy" id="1232683"/>
    <lineage>
        <taxon>Bacteria</taxon>
        <taxon>Pseudomonadati</taxon>
        <taxon>Pseudomonadota</taxon>
        <taxon>Gammaproteobacteria</taxon>
        <taxon>Oceanospirillales</taxon>
        <taxon>Oceanospirillaceae</taxon>
        <taxon>Marinobacterium</taxon>
    </lineage>
</organism>
<evidence type="ECO:0000259" key="2">
    <source>
        <dbReference type="Pfam" id="PF01557"/>
    </source>
</evidence>
<dbReference type="GO" id="GO:0018817">
    <property type="term" value="F:2-oxo-hept-3-ene-1,7-dioate hydratase activity"/>
    <property type="evidence" value="ECO:0007669"/>
    <property type="project" value="InterPro"/>
</dbReference>
<proteinExistence type="predicted"/>
<feature type="domain" description="Fumarylacetoacetase-like C-terminal" evidence="2">
    <location>
        <begin position="98"/>
        <end position="261"/>
    </location>
</feature>
<dbReference type="NCBIfam" id="TIGR02312">
    <property type="entry name" value="HpaH"/>
    <property type="match status" value="1"/>
</dbReference>
<dbReference type="InterPro" id="IPR036663">
    <property type="entry name" value="Fumarylacetoacetase_C_sf"/>
</dbReference>
<dbReference type="PATRIC" id="fig|1232683.4.peg.2167"/>
<dbReference type="FunFam" id="3.90.850.10:FF:000001">
    <property type="entry name" value="2-oxo-hepta-3-ene-1,7-dioic acid hydratase"/>
    <property type="match status" value="1"/>
</dbReference>
<dbReference type="InterPro" id="IPR011234">
    <property type="entry name" value="Fumarylacetoacetase-like_C"/>
</dbReference>
<dbReference type="AlphaFoldDB" id="A0A081FYN7"/>
<dbReference type="Gene3D" id="3.90.850.10">
    <property type="entry name" value="Fumarylacetoacetase-like, C-terminal domain"/>
    <property type="match status" value="1"/>
</dbReference>
<gene>
    <name evidence="3" type="ORF">ADIMK_2208</name>
</gene>
<dbReference type="EMBL" id="JMQN01000031">
    <property type="protein sequence ID" value="KEA63642.1"/>
    <property type="molecule type" value="Genomic_DNA"/>
</dbReference>
<name>A0A081FYN7_9GAMM</name>
<dbReference type="RefSeq" id="WP_036187798.1">
    <property type="nucleotide sequence ID" value="NZ_JMQN01000031.1"/>
</dbReference>
<dbReference type="Pfam" id="PF01557">
    <property type="entry name" value="FAA_hydrolase"/>
    <property type="match status" value="1"/>
</dbReference>
<dbReference type="EC" id="4.2.-.-" evidence="3"/>
<dbReference type="InterPro" id="IPR050772">
    <property type="entry name" value="Hydratase-Decarb/MhpD_sf"/>
</dbReference>
<dbReference type="eggNOG" id="COG3971">
    <property type="taxonomic scope" value="Bacteria"/>
</dbReference>
<sequence length="267" mass="29142">MLTQEQIQAAAERLYQAEVNRKQIPALTLEHPEMSMADAYAVQKAWVDRKIEDGRSVIGYKVGLTSRAMQMAVNIDQPDYGVLLNDMQFEDGATLKASDFLDPRIEVELAFILNKPLFGENVSIFDVYNATDYVIPSLELIAARCMRTDPETGYTRKVYDTIADNAANAGIVLGGRPIKPTEMDLRWAGAALYLNGQIEETGLACGVLGHPAKGISWVCKRFAPHGIGLEPGQIILAGSFTRPVPVKAGDTIHADFGSLGGIGLRFE</sequence>
<comment type="caution">
    <text evidence="3">The sequence shown here is derived from an EMBL/GenBank/DDBJ whole genome shotgun (WGS) entry which is preliminary data.</text>
</comment>
<dbReference type="OrthoDB" id="9792137at2"/>
<dbReference type="GO" id="GO:0008684">
    <property type="term" value="F:2-oxopent-4-enoate hydratase activity"/>
    <property type="evidence" value="ECO:0007669"/>
    <property type="project" value="TreeGrafter"/>
</dbReference>
<dbReference type="STRING" id="1232683.ADIMK_2208"/>
<dbReference type="SUPFAM" id="SSF56529">
    <property type="entry name" value="FAH"/>
    <property type="match status" value="1"/>
</dbReference>
<evidence type="ECO:0000256" key="1">
    <source>
        <dbReference type="ARBA" id="ARBA00023239"/>
    </source>
</evidence>
<keyword evidence="1 3" id="KW-0456">Lyase</keyword>
<evidence type="ECO:0000313" key="4">
    <source>
        <dbReference type="Proteomes" id="UP000028252"/>
    </source>
</evidence>
<dbReference type="PANTHER" id="PTHR30143:SF0">
    <property type="entry name" value="2-KETO-4-PENTENOATE HYDRATASE"/>
    <property type="match status" value="1"/>
</dbReference>
<reference evidence="3 4" key="1">
    <citation type="submission" date="2014-04" db="EMBL/GenBank/DDBJ databases">
        <title>Marinobacterium kochiensis sp. nov., isolated from sediment sample collected from Kochi backwaters in Kerala, India.</title>
        <authorList>
            <person name="Singh A."/>
            <person name="Pinnaka A.K."/>
        </authorList>
    </citation>
    <scope>NUCLEOTIDE SEQUENCE [LARGE SCALE GENOMIC DNA]</scope>
    <source>
        <strain evidence="3 4">AK27</strain>
    </source>
</reference>
<evidence type="ECO:0000313" key="3">
    <source>
        <dbReference type="EMBL" id="KEA63642.1"/>
    </source>
</evidence>
<dbReference type="GO" id="GO:0005737">
    <property type="term" value="C:cytoplasm"/>
    <property type="evidence" value="ECO:0007669"/>
    <property type="project" value="TreeGrafter"/>
</dbReference>
<dbReference type="PANTHER" id="PTHR30143">
    <property type="entry name" value="ACID HYDRATASE"/>
    <property type="match status" value="1"/>
</dbReference>
<protein>
    <submittedName>
        <fullName evidence="3">2-oxo-hepta-3-ene-1,7-dioic acid hydratase</fullName>
        <ecNumber evidence="3">4.2.-.-</ecNumber>
    </submittedName>
</protein>
<keyword evidence="4" id="KW-1185">Reference proteome</keyword>